<dbReference type="STRING" id="511.UZ73_17635"/>
<comment type="caution">
    <text evidence="1">The sequence shown here is derived from an EMBL/GenBank/DDBJ whole genome shotgun (WGS) entry which is preliminary data.</text>
</comment>
<reference evidence="1 2" key="2">
    <citation type="submission" date="2018-05" db="EMBL/GenBank/DDBJ databases">
        <authorList>
            <person name="Lanie J.A."/>
            <person name="Ng W.-L."/>
            <person name="Kazmierczak K.M."/>
            <person name="Andrzejewski T.M."/>
            <person name="Davidsen T.M."/>
            <person name="Wayne K.J."/>
            <person name="Tettelin H."/>
            <person name="Glass J.I."/>
            <person name="Rusch D."/>
            <person name="Podicherti R."/>
            <person name="Tsui H.-C.T."/>
            <person name="Winkler M.E."/>
        </authorList>
    </citation>
    <scope>NUCLEOTIDE SEQUENCE [LARGE SCALE GENOMIC DNA]</scope>
    <source>
        <strain evidence="1 2">YBY</strain>
    </source>
</reference>
<reference evidence="1 2" key="1">
    <citation type="submission" date="2018-05" db="EMBL/GenBank/DDBJ databases">
        <title>Genome Sequence of an Efficient Indole-Degrading Bacterium, Alcaligenes sp.YBY.</title>
        <authorList>
            <person name="Yang B."/>
        </authorList>
    </citation>
    <scope>NUCLEOTIDE SEQUENCE [LARGE SCALE GENOMIC DNA]</scope>
    <source>
        <strain evidence="1 2">YBY</strain>
    </source>
</reference>
<evidence type="ECO:0000313" key="1">
    <source>
        <dbReference type="EMBL" id="PWE13416.1"/>
    </source>
</evidence>
<sequence length="89" mass="9958">MNPLRLIIRQNGKEVGHFESSPCCPPEQLFTVARHLMTLPNSELELQQAKGEHRILDSGPHGIRVLSAQVLYETVDLQAWLQQGSKVTA</sequence>
<organism evidence="1 2">
    <name type="scientific">Alcaligenes faecalis</name>
    <dbReference type="NCBI Taxonomy" id="511"/>
    <lineage>
        <taxon>Bacteria</taxon>
        <taxon>Pseudomonadati</taxon>
        <taxon>Pseudomonadota</taxon>
        <taxon>Betaproteobacteria</taxon>
        <taxon>Burkholderiales</taxon>
        <taxon>Alcaligenaceae</taxon>
        <taxon>Alcaligenes</taxon>
    </lineage>
</organism>
<dbReference type="AlphaFoldDB" id="A0A2U2BHF5"/>
<evidence type="ECO:0008006" key="3">
    <source>
        <dbReference type="Google" id="ProtNLM"/>
    </source>
</evidence>
<dbReference type="EMBL" id="QEXO01000004">
    <property type="protein sequence ID" value="PWE13416.1"/>
    <property type="molecule type" value="Genomic_DNA"/>
</dbReference>
<accession>A0A2U2BHF5</accession>
<dbReference type="RefSeq" id="WP_109089649.1">
    <property type="nucleotide sequence ID" value="NZ_QEXO01000004.1"/>
</dbReference>
<name>A0A2U2BHF5_ALCFA</name>
<proteinExistence type="predicted"/>
<dbReference type="Proteomes" id="UP000245216">
    <property type="component" value="Unassembled WGS sequence"/>
</dbReference>
<gene>
    <name evidence="1" type="ORF">DF183_16555</name>
</gene>
<protein>
    <recommendedName>
        <fullName evidence="3">Cytoplasmic protein</fullName>
    </recommendedName>
</protein>
<evidence type="ECO:0000313" key="2">
    <source>
        <dbReference type="Proteomes" id="UP000245216"/>
    </source>
</evidence>